<evidence type="ECO:0000256" key="2">
    <source>
        <dbReference type="ARBA" id="ARBA00022475"/>
    </source>
</evidence>
<evidence type="ECO:0000256" key="1">
    <source>
        <dbReference type="ARBA" id="ARBA00004651"/>
    </source>
</evidence>
<feature type="transmembrane region" description="Helical" evidence="6">
    <location>
        <begin position="12"/>
        <end position="32"/>
    </location>
</feature>
<dbReference type="GO" id="GO:0005886">
    <property type="term" value="C:plasma membrane"/>
    <property type="evidence" value="ECO:0007669"/>
    <property type="project" value="UniProtKB-SubCell"/>
</dbReference>
<feature type="transmembrane region" description="Helical" evidence="6">
    <location>
        <begin position="158"/>
        <end position="176"/>
    </location>
</feature>
<evidence type="ECO:0008006" key="9">
    <source>
        <dbReference type="Google" id="ProtNLM"/>
    </source>
</evidence>
<evidence type="ECO:0000256" key="6">
    <source>
        <dbReference type="SAM" id="Phobius"/>
    </source>
</evidence>
<protein>
    <recommendedName>
        <fullName evidence="9">ABC transporter permease</fullName>
    </recommendedName>
</protein>
<feature type="transmembrane region" description="Helical" evidence="6">
    <location>
        <begin position="123"/>
        <end position="146"/>
    </location>
</feature>
<reference evidence="7" key="1">
    <citation type="submission" date="2020-08" db="EMBL/GenBank/DDBJ databases">
        <title>Genome public.</title>
        <authorList>
            <person name="Liu C."/>
            <person name="Sun Q."/>
        </authorList>
    </citation>
    <scope>NUCLEOTIDE SEQUENCE</scope>
    <source>
        <strain evidence="7">NSJ-68</strain>
    </source>
</reference>
<accession>A0A923LA41</accession>
<evidence type="ECO:0000256" key="4">
    <source>
        <dbReference type="ARBA" id="ARBA00022989"/>
    </source>
</evidence>
<evidence type="ECO:0000256" key="3">
    <source>
        <dbReference type="ARBA" id="ARBA00022692"/>
    </source>
</evidence>
<dbReference type="Proteomes" id="UP000649345">
    <property type="component" value="Unassembled WGS sequence"/>
</dbReference>
<evidence type="ECO:0000313" key="7">
    <source>
        <dbReference type="EMBL" id="MBC5658746.1"/>
    </source>
</evidence>
<comment type="subcellular location">
    <subcellularLocation>
        <location evidence="1">Cell membrane</location>
        <topology evidence="1">Multi-pass membrane protein</topology>
    </subcellularLocation>
</comment>
<organism evidence="7 8">
    <name type="scientific">Anaerosacchariphilus hominis</name>
    <dbReference type="NCBI Taxonomy" id="2763017"/>
    <lineage>
        <taxon>Bacteria</taxon>
        <taxon>Bacillati</taxon>
        <taxon>Bacillota</taxon>
        <taxon>Clostridia</taxon>
        <taxon>Lachnospirales</taxon>
        <taxon>Lachnospiraceae</taxon>
        <taxon>Anaerosacchariphilus</taxon>
    </lineage>
</organism>
<dbReference type="EMBL" id="JACOOR010000002">
    <property type="protein sequence ID" value="MBC5658746.1"/>
    <property type="molecule type" value="Genomic_DNA"/>
</dbReference>
<evidence type="ECO:0000313" key="8">
    <source>
        <dbReference type="Proteomes" id="UP000649345"/>
    </source>
</evidence>
<feature type="transmembrane region" description="Helical" evidence="6">
    <location>
        <begin position="262"/>
        <end position="283"/>
    </location>
</feature>
<feature type="transmembrane region" description="Helical" evidence="6">
    <location>
        <begin position="237"/>
        <end position="255"/>
    </location>
</feature>
<keyword evidence="2" id="KW-1003">Cell membrane</keyword>
<dbReference type="InterPro" id="IPR001851">
    <property type="entry name" value="ABC_transp_permease"/>
</dbReference>
<proteinExistence type="predicted"/>
<keyword evidence="5 6" id="KW-0472">Membrane</keyword>
<dbReference type="PANTHER" id="PTHR32196">
    <property type="entry name" value="ABC TRANSPORTER PERMEASE PROTEIN YPHD-RELATED-RELATED"/>
    <property type="match status" value="1"/>
</dbReference>
<feature type="transmembrane region" description="Helical" evidence="6">
    <location>
        <begin position="289"/>
        <end position="306"/>
    </location>
</feature>
<name>A0A923LA41_9FIRM</name>
<keyword evidence="8" id="KW-1185">Reference proteome</keyword>
<keyword evidence="4 6" id="KW-1133">Transmembrane helix</keyword>
<keyword evidence="3 6" id="KW-0812">Transmembrane</keyword>
<dbReference type="Pfam" id="PF02653">
    <property type="entry name" value="BPD_transp_2"/>
    <property type="match status" value="1"/>
</dbReference>
<feature type="transmembrane region" description="Helical" evidence="6">
    <location>
        <begin position="44"/>
        <end position="62"/>
    </location>
</feature>
<gene>
    <name evidence="7" type="ORF">H8S44_03025</name>
</gene>
<feature type="transmembrane region" description="Helical" evidence="6">
    <location>
        <begin position="69"/>
        <end position="87"/>
    </location>
</feature>
<dbReference type="RefSeq" id="WP_186873315.1">
    <property type="nucleotide sequence ID" value="NZ_JACOOR010000002.1"/>
</dbReference>
<feature type="transmembrane region" description="Helical" evidence="6">
    <location>
        <begin position="93"/>
        <end position="116"/>
    </location>
</feature>
<dbReference type="GO" id="GO:0022857">
    <property type="term" value="F:transmembrane transporter activity"/>
    <property type="evidence" value="ECO:0007669"/>
    <property type="project" value="InterPro"/>
</dbReference>
<feature type="transmembrane region" description="Helical" evidence="6">
    <location>
        <begin position="207"/>
        <end position="225"/>
    </location>
</feature>
<sequence>MNMQSSKSKLVRNGIIVLLIPSVIFLVLLLAYPQNISLANIPLILSQAIAPAILAWGVSFCLISGNWDFSIGAAQLMAAIIGGRIALQLDIGFAGVAVFAILAGFCCGLITALVFYVLRIPTIIVTVGMMLIYESLSGVFFDGFGVSMPPGYLVVSKFPNNFIVLAIVFAVSYYLHNFRKIGYHVRAVGNNAVVASLSGIDVYKIKATALVLASTYAGIYAMYSLGLSGTQKAASNMQTSSLVFDSMMCVFLGMALQRLCNLVIGIYIGSVTMQLIRLTLLVFGFPSQYNQIIIAVFVLVFMAISYNGEGVRRLFEWFSALKQNEKVTAE</sequence>
<comment type="caution">
    <text evidence="7">The sequence shown here is derived from an EMBL/GenBank/DDBJ whole genome shotgun (WGS) entry which is preliminary data.</text>
</comment>
<evidence type="ECO:0000256" key="5">
    <source>
        <dbReference type="ARBA" id="ARBA00023136"/>
    </source>
</evidence>
<dbReference type="AlphaFoldDB" id="A0A923LA41"/>